<sequence>MPNYVISLVEAIALAVSAAGISIDHFLISVQSPISAVPHTSGRAEAEMTKGQKGKILPPFDIYRVLLVRECRCEIVQTEPGDEQQWRGIYRR</sequence>
<organism evidence="1 2">
    <name type="scientific">Yarrowia lipolytica</name>
    <name type="common">Candida lipolytica</name>
    <dbReference type="NCBI Taxonomy" id="4952"/>
    <lineage>
        <taxon>Eukaryota</taxon>
        <taxon>Fungi</taxon>
        <taxon>Dikarya</taxon>
        <taxon>Ascomycota</taxon>
        <taxon>Saccharomycotina</taxon>
        <taxon>Dipodascomycetes</taxon>
        <taxon>Dipodascales</taxon>
        <taxon>Dipodascales incertae sedis</taxon>
        <taxon>Yarrowia</taxon>
    </lineage>
</organism>
<protein>
    <submittedName>
        <fullName evidence="1">Uncharacterized protein</fullName>
    </submittedName>
</protein>
<dbReference type="AlphaFoldDB" id="A0A1D8NIX8"/>
<name>A0A1D8NIX8_YARLL</name>
<reference evidence="1 2" key="1">
    <citation type="journal article" date="2016" name="PLoS ONE">
        <title>Sequence Assembly of Yarrowia lipolytica Strain W29/CLIB89 Shows Transposable Element Diversity.</title>
        <authorList>
            <person name="Magnan C."/>
            <person name="Yu J."/>
            <person name="Chang I."/>
            <person name="Jahn E."/>
            <person name="Kanomata Y."/>
            <person name="Wu J."/>
            <person name="Zeller M."/>
            <person name="Oakes M."/>
            <person name="Baldi P."/>
            <person name="Sandmeyer S."/>
        </authorList>
    </citation>
    <scope>NUCLEOTIDE SEQUENCE [LARGE SCALE GENOMIC DNA]</scope>
    <source>
        <strain evidence="2">CLIB89(W29)</strain>
    </source>
</reference>
<evidence type="ECO:0000313" key="2">
    <source>
        <dbReference type="Proteomes" id="UP000182444"/>
    </source>
</evidence>
<dbReference type="EMBL" id="CP017557">
    <property type="protein sequence ID" value="AOW05589.1"/>
    <property type="molecule type" value="Genomic_DNA"/>
</dbReference>
<proteinExistence type="predicted"/>
<dbReference type="Proteomes" id="UP000182444">
    <property type="component" value="Chromosome 1E"/>
</dbReference>
<gene>
    <name evidence="1" type="ORF">YALI1_E21570g</name>
</gene>
<dbReference type="RefSeq" id="XP_068139146.1">
    <property type="nucleotide sequence ID" value="XM_068283045.1"/>
</dbReference>
<dbReference type="GeneID" id="94583650"/>
<evidence type="ECO:0000313" key="1">
    <source>
        <dbReference type="EMBL" id="AOW05589.1"/>
    </source>
</evidence>
<accession>A0A1D8NIX8</accession>
<dbReference type="VEuPathDB" id="FungiDB:YALI1_E21570g"/>